<evidence type="ECO:0000313" key="2">
    <source>
        <dbReference type="EMBL" id="MDA0164494.1"/>
    </source>
</evidence>
<proteinExistence type="predicted"/>
<keyword evidence="1" id="KW-0472">Membrane</keyword>
<feature type="transmembrane region" description="Helical" evidence="1">
    <location>
        <begin position="50"/>
        <end position="69"/>
    </location>
</feature>
<accession>A0A9X3MXF1</accession>
<gene>
    <name evidence="2" type="ORF">OM076_29760</name>
</gene>
<feature type="transmembrane region" description="Helical" evidence="1">
    <location>
        <begin position="20"/>
        <end position="38"/>
    </location>
</feature>
<name>A0A9X3MXF1_9ACTN</name>
<feature type="transmembrane region" description="Helical" evidence="1">
    <location>
        <begin position="81"/>
        <end position="100"/>
    </location>
</feature>
<protein>
    <submittedName>
        <fullName evidence="2">Uncharacterized protein</fullName>
    </submittedName>
</protein>
<dbReference type="EMBL" id="JAPDOD010000034">
    <property type="protein sequence ID" value="MDA0164494.1"/>
    <property type="molecule type" value="Genomic_DNA"/>
</dbReference>
<dbReference type="Proteomes" id="UP001149140">
    <property type="component" value="Unassembled WGS sequence"/>
</dbReference>
<reference evidence="2" key="1">
    <citation type="submission" date="2022-10" db="EMBL/GenBank/DDBJ databases">
        <title>The WGS of Solirubrobacter ginsenosidimutans DSM 21036.</title>
        <authorList>
            <person name="Jiang Z."/>
        </authorList>
    </citation>
    <scope>NUCLEOTIDE SEQUENCE</scope>
    <source>
        <strain evidence="2">DSM 21036</strain>
    </source>
</reference>
<keyword evidence="3" id="KW-1185">Reference proteome</keyword>
<dbReference type="AlphaFoldDB" id="A0A9X3MXF1"/>
<comment type="caution">
    <text evidence="2">The sequence shown here is derived from an EMBL/GenBank/DDBJ whole genome shotgun (WGS) entry which is preliminary data.</text>
</comment>
<keyword evidence="1" id="KW-1133">Transmembrane helix</keyword>
<keyword evidence="1" id="KW-0812">Transmembrane</keyword>
<evidence type="ECO:0000256" key="1">
    <source>
        <dbReference type="SAM" id="Phobius"/>
    </source>
</evidence>
<sequence>MGLANPPARGLRNRHRYPGTGFIIALAAYLTFSGYESVAGEWGRRAGIEAGLMLLAWVTLLGVLARWAPDFLDDWAHRWHGAIPLAIVFGGMAVLVVFIAPL</sequence>
<evidence type="ECO:0000313" key="3">
    <source>
        <dbReference type="Proteomes" id="UP001149140"/>
    </source>
</evidence>
<organism evidence="2 3">
    <name type="scientific">Solirubrobacter ginsenosidimutans</name>
    <dbReference type="NCBI Taxonomy" id="490573"/>
    <lineage>
        <taxon>Bacteria</taxon>
        <taxon>Bacillati</taxon>
        <taxon>Actinomycetota</taxon>
        <taxon>Thermoleophilia</taxon>
        <taxon>Solirubrobacterales</taxon>
        <taxon>Solirubrobacteraceae</taxon>
        <taxon>Solirubrobacter</taxon>
    </lineage>
</organism>